<keyword evidence="4" id="KW-1133">Transmembrane helix</keyword>
<dbReference type="STRING" id="695850.A0A067CF41"/>
<sequence>MAFLKHLVSTAFLLTCTMVMLEASPGEEIFGKLYLSKSLSPIIYSTFAALNALAIASLLYSMKRATKKVQGPSVVLVRPTHWSQRWLQHDATLMVFQTIETTIHVLQAYRLSLYCVDIAVASAYALVISAGCLGIPWLFFSTRFFVKTTLVLFLNSFVSFVLAVGISQVQFLMPIAMTMYSDKRHEYSLSWMTRNLPLLRFLFPSSAVELGANTVLFASSWINLRRLVNHVRLRRPLYVRSPRLRSLRRSLSDSFEAITDVRKSLEFRHSRAKRGFFLLQMVLGLALLGNVVYTHAMRVACPLDCILETAPWFETTCSCRYLRLNCIALQTQTITSALVSPDIWGPHVFVLHIVQCPLTHGVDVSLLTPFRDLTGLVLEVSNLSEWRFNGSMWPPSLLSLKIWYANLTTLPDVVYTLPPNLQVLELQGNRLAHIPSDVLPHWQSLSSLSLSDAALTFLPDAMAQLTALERLDVSSNRLGALPRAWISTLPRLTHLEMANNNISVLGSDLITARPHLMLDLSNNPIASVPATAFTAVQRRRLLLDGSPFCLSEKAVIGCAPVCAESCSNFSWQDNVCQRGCNKPTCCRGDGGDCAHLFP</sequence>
<keyword evidence="7" id="KW-1185">Reference proteome</keyword>
<dbReference type="Gene3D" id="3.80.10.10">
    <property type="entry name" value="Ribonuclease Inhibitor"/>
    <property type="match status" value="1"/>
</dbReference>
<evidence type="ECO:0000256" key="3">
    <source>
        <dbReference type="ARBA" id="ARBA00022737"/>
    </source>
</evidence>
<name>A0A067CF41_SAPPC</name>
<dbReference type="SMART" id="SM00369">
    <property type="entry name" value="LRR_TYP"/>
    <property type="match status" value="4"/>
</dbReference>
<evidence type="ECO:0000313" key="6">
    <source>
        <dbReference type="EMBL" id="KDO29374.1"/>
    </source>
</evidence>
<dbReference type="InterPro" id="IPR003591">
    <property type="entry name" value="Leu-rich_rpt_typical-subtyp"/>
</dbReference>
<dbReference type="InterPro" id="IPR032675">
    <property type="entry name" value="LRR_dom_sf"/>
</dbReference>
<dbReference type="Proteomes" id="UP000030745">
    <property type="component" value="Unassembled WGS sequence"/>
</dbReference>
<dbReference type="OMA" id="FASSWIN"/>
<dbReference type="GeneID" id="24128284"/>
<evidence type="ECO:0000256" key="5">
    <source>
        <dbReference type="SAM" id="SignalP"/>
    </source>
</evidence>
<accession>A0A067CF41</accession>
<feature type="chain" id="PRO_5001634482" description="LNR domain-containing protein" evidence="5">
    <location>
        <begin position="24"/>
        <end position="598"/>
    </location>
</feature>
<dbReference type="InterPro" id="IPR050328">
    <property type="entry name" value="Dev_Immune_Receptor"/>
</dbReference>
<dbReference type="PANTHER" id="PTHR24373">
    <property type="entry name" value="SLIT RELATED LEUCINE-RICH REPEAT NEURONAL PROTEIN"/>
    <property type="match status" value="1"/>
</dbReference>
<dbReference type="SMART" id="SM00364">
    <property type="entry name" value="LRR_BAC"/>
    <property type="match status" value="3"/>
</dbReference>
<evidence type="ECO:0000313" key="7">
    <source>
        <dbReference type="Proteomes" id="UP000030745"/>
    </source>
</evidence>
<feature type="transmembrane region" description="Helical" evidence="4">
    <location>
        <begin position="121"/>
        <end position="140"/>
    </location>
</feature>
<feature type="transmembrane region" description="Helical" evidence="4">
    <location>
        <begin position="152"/>
        <end position="181"/>
    </location>
</feature>
<dbReference type="RefSeq" id="XP_012199877.1">
    <property type="nucleotide sequence ID" value="XM_012344487.1"/>
</dbReference>
<dbReference type="AlphaFoldDB" id="A0A067CF41"/>
<reference evidence="6 7" key="1">
    <citation type="journal article" date="2013" name="PLoS Genet.">
        <title>Distinctive expansion of potential virulence genes in the genome of the oomycete fish pathogen Saprolegnia parasitica.</title>
        <authorList>
            <person name="Jiang R.H."/>
            <person name="de Bruijn I."/>
            <person name="Haas B.J."/>
            <person name="Belmonte R."/>
            <person name="Lobach L."/>
            <person name="Christie J."/>
            <person name="van den Ackerveken G."/>
            <person name="Bottin A."/>
            <person name="Bulone V."/>
            <person name="Diaz-Moreno S.M."/>
            <person name="Dumas B."/>
            <person name="Fan L."/>
            <person name="Gaulin E."/>
            <person name="Govers F."/>
            <person name="Grenville-Briggs L.J."/>
            <person name="Horner N.R."/>
            <person name="Levin J.Z."/>
            <person name="Mammella M."/>
            <person name="Meijer H.J."/>
            <person name="Morris P."/>
            <person name="Nusbaum C."/>
            <person name="Oome S."/>
            <person name="Phillips A.J."/>
            <person name="van Rooyen D."/>
            <person name="Rzeszutek E."/>
            <person name="Saraiva M."/>
            <person name="Secombes C.J."/>
            <person name="Seidl M.F."/>
            <person name="Snel B."/>
            <person name="Stassen J.H."/>
            <person name="Sykes S."/>
            <person name="Tripathy S."/>
            <person name="van den Berg H."/>
            <person name="Vega-Arreguin J.C."/>
            <person name="Wawra S."/>
            <person name="Young S.K."/>
            <person name="Zeng Q."/>
            <person name="Dieguez-Uribeondo J."/>
            <person name="Russ C."/>
            <person name="Tyler B.M."/>
            <person name="van West P."/>
        </authorList>
    </citation>
    <scope>NUCLEOTIDE SEQUENCE [LARGE SCALE GENOMIC DNA]</scope>
    <source>
        <strain evidence="6 7">CBS 223.65</strain>
    </source>
</reference>
<protein>
    <recommendedName>
        <fullName evidence="8">LNR domain-containing protein</fullName>
    </recommendedName>
</protein>
<evidence type="ECO:0008006" key="8">
    <source>
        <dbReference type="Google" id="ProtNLM"/>
    </source>
</evidence>
<dbReference type="OrthoDB" id="78056at2759"/>
<dbReference type="SUPFAM" id="SSF52058">
    <property type="entry name" value="L domain-like"/>
    <property type="match status" value="1"/>
</dbReference>
<keyword evidence="4" id="KW-0812">Transmembrane</keyword>
<feature type="transmembrane region" description="Helical" evidence="4">
    <location>
        <begin position="39"/>
        <end position="60"/>
    </location>
</feature>
<dbReference type="PANTHER" id="PTHR24373:SF275">
    <property type="entry name" value="TIR DOMAIN-CONTAINING PROTEIN"/>
    <property type="match status" value="1"/>
</dbReference>
<evidence type="ECO:0000256" key="1">
    <source>
        <dbReference type="ARBA" id="ARBA00022614"/>
    </source>
</evidence>
<proteinExistence type="predicted"/>
<organism evidence="6 7">
    <name type="scientific">Saprolegnia parasitica (strain CBS 223.65)</name>
    <dbReference type="NCBI Taxonomy" id="695850"/>
    <lineage>
        <taxon>Eukaryota</taxon>
        <taxon>Sar</taxon>
        <taxon>Stramenopiles</taxon>
        <taxon>Oomycota</taxon>
        <taxon>Saprolegniomycetes</taxon>
        <taxon>Saprolegniales</taxon>
        <taxon>Saprolegniaceae</taxon>
        <taxon>Saprolegnia</taxon>
    </lineage>
</organism>
<gene>
    <name evidence="6" type="ORF">SPRG_05910</name>
</gene>
<evidence type="ECO:0000256" key="4">
    <source>
        <dbReference type="SAM" id="Phobius"/>
    </source>
</evidence>
<dbReference type="KEGG" id="spar:SPRG_05910"/>
<keyword evidence="1" id="KW-0433">Leucine-rich repeat</keyword>
<feature type="transmembrane region" description="Helical" evidence="4">
    <location>
        <begin position="276"/>
        <end position="296"/>
    </location>
</feature>
<keyword evidence="3" id="KW-0677">Repeat</keyword>
<feature type="signal peptide" evidence="5">
    <location>
        <begin position="1"/>
        <end position="23"/>
    </location>
</feature>
<dbReference type="InterPro" id="IPR001611">
    <property type="entry name" value="Leu-rich_rpt"/>
</dbReference>
<dbReference type="PROSITE" id="PS51450">
    <property type="entry name" value="LRR"/>
    <property type="match status" value="1"/>
</dbReference>
<dbReference type="VEuPathDB" id="FungiDB:SPRG_05910"/>
<dbReference type="Pfam" id="PF13855">
    <property type="entry name" value="LRR_8"/>
    <property type="match status" value="1"/>
</dbReference>
<dbReference type="EMBL" id="KK583206">
    <property type="protein sequence ID" value="KDO29374.1"/>
    <property type="molecule type" value="Genomic_DNA"/>
</dbReference>
<keyword evidence="4" id="KW-0472">Membrane</keyword>
<evidence type="ECO:0000256" key="2">
    <source>
        <dbReference type="ARBA" id="ARBA00022729"/>
    </source>
</evidence>
<keyword evidence="2 5" id="KW-0732">Signal</keyword>